<evidence type="ECO:0000313" key="3">
    <source>
        <dbReference type="Proteomes" id="UP000186098"/>
    </source>
</evidence>
<protein>
    <recommendedName>
        <fullName evidence="4">Lipoprotein</fullName>
    </recommendedName>
</protein>
<keyword evidence="3" id="KW-1185">Reference proteome</keyword>
<feature type="chain" id="PRO_5013383384" description="Lipoprotein" evidence="1">
    <location>
        <begin position="19"/>
        <end position="141"/>
    </location>
</feature>
<keyword evidence="1" id="KW-0732">Signal</keyword>
<evidence type="ECO:0008006" key="4">
    <source>
        <dbReference type="Google" id="ProtNLM"/>
    </source>
</evidence>
<feature type="signal peptide" evidence="1">
    <location>
        <begin position="1"/>
        <end position="18"/>
    </location>
</feature>
<organism evidence="2 3">
    <name type="scientific">Phaeovulum vinaykumarii</name>
    <dbReference type="NCBI Taxonomy" id="407234"/>
    <lineage>
        <taxon>Bacteria</taxon>
        <taxon>Pseudomonadati</taxon>
        <taxon>Pseudomonadota</taxon>
        <taxon>Alphaproteobacteria</taxon>
        <taxon>Rhodobacterales</taxon>
        <taxon>Paracoccaceae</taxon>
        <taxon>Phaeovulum</taxon>
    </lineage>
</organism>
<accession>A0A1N7KSW1</accession>
<dbReference type="PROSITE" id="PS51257">
    <property type="entry name" value="PROKAR_LIPOPROTEIN"/>
    <property type="match status" value="1"/>
</dbReference>
<proteinExistence type="predicted"/>
<dbReference type="STRING" id="407234.SAMN05421795_102135"/>
<dbReference type="AlphaFoldDB" id="A0A1N7KSW1"/>
<sequence>MRLGMRPAFALPLLAVLAACGTPQERCINSATRELRAVSALRAETEANLARGYAWEEYTITRSRWEWCAAPPLPPKPDGTQPPPLPPRMCLEEYTDTARRRVAIDPAAETRKRDNLIARERQLERQARADVAACKARFPEE</sequence>
<gene>
    <name evidence="2" type="ORF">SAMN05421795_102135</name>
</gene>
<name>A0A1N7KSW1_9RHOB</name>
<dbReference type="Proteomes" id="UP000186098">
    <property type="component" value="Unassembled WGS sequence"/>
</dbReference>
<evidence type="ECO:0000313" key="2">
    <source>
        <dbReference type="EMBL" id="SIS64712.1"/>
    </source>
</evidence>
<dbReference type="RefSeq" id="WP_235816207.1">
    <property type="nucleotide sequence ID" value="NZ_FTOM01000002.1"/>
</dbReference>
<reference evidence="3" key="1">
    <citation type="submission" date="2017-01" db="EMBL/GenBank/DDBJ databases">
        <authorList>
            <person name="Varghese N."/>
            <person name="Submissions S."/>
        </authorList>
    </citation>
    <scope>NUCLEOTIDE SEQUENCE [LARGE SCALE GENOMIC DNA]</scope>
    <source>
        <strain evidence="3">DSM 18714</strain>
    </source>
</reference>
<evidence type="ECO:0000256" key="1">
    <source>
        <dbReference type="SAM" id="SignalP"/>
    </source>
</evidence>
<dbReference type="EMBL" id="FTOM01000002">
    <property type="protein sequence ID" value="SIS64712.1"/>
    <property type="molecule type" value="Genomic_DNA"/>
</dbReference>